<proteinExistence type="predicted"/>
<evidence type="ECO:0000313" key="2">
    <source>
        <dbReference type="EMBL" id="CAC5377288.1"/>
    </source>
</evidence>
<keyword evidence="3" id="KW-1185">Reference proteome</keyword>
<evidence type="ECO:0000256" key="1">
    <source>
        <dbReference type="SAM" id="MobiDB-lite"/>
    </source>
</evidence>
<evidence type="ECO:0000313" key="3">
    <source>
        <dbReference type="Proteomes" id="UP000507470"/>
    </source>
</evidence>
<feature type="region of interest" description="Disordered" evidence="1">
    <location>
        <begin position="208"/>
        <end position="227"/>
    </location>
</feature>
<name>A0A6J8B099_MYTCO</name>
<accession>A0A6J8B099</accession>
<dbReference type="AlphaFoldDB" id="A0A6J8B099"/>
<feature type="compositionally biased region" description="Basic residues" evidence="1">
    <location>
        <begin position="209"/>
        <end position="227"/>
    </location>
</feature>
<reference evidence="2 3" key="1">
    <citation type="submission" date="2020-06" db="EMBL/GenBank/DDBJ databases">
        <authorList>
            <person name="Li R."/>
            <person name="Bekaert M."/>
        </authorList>
    </citation>
    <scope>NUCLEOTIDE SEQUENCE [LARGE SCALE GENOMIC DNA]</scope>
    <source>
        <strain evidence="3">wild</strain>
    </source>
</reference>
<gene>
    <name evidence="2" type="ORF">MCOR_13611</name>
</gene>
<sequence length="303" mass="33569">MWMLVTHFNTAFSVTCLFCKNAVNITDCLGTTAVCDDSSEMCYLDRHVKEDLTTVFTAGCRSKQVCHLISGVAGKRDSLVTCAQCCDASTQIPCNGYLCNQMPGGSSVKNECGQCDRVEYPTLCQTFSACRADELCDADLKAYKASHNPAVGKRAAVEVCSACCEGNRCNQGGCQVLVKINVQKKFVSFAKNTPVIQVVYAADGLPSSNRKKKQAEKGKFQRKRKRSHFVRCSAAPSNKNVDKEKKKEDLLNLHDCERDTSLLSSDNFQDVDKYEDWLSSDSIDLSSDNYSELTDEHFMLFPL</sequence>
<dbReference type="EMBL" id="CACVKT020002303">
    <property type="protein sequence ID" value="CAC5377288.1"/>
    <property type="molecule type" value="Genomic_DNA"/>
</dbReference>
<protein>
    <submittedName>
        <fullName evidence="2">Uncharacterized protein</fullName>
    </submittedName>
</protein>
<dbReference type="Proteomes" id="UP000507470">
    <property type="component" value="Unassembled WGS sequence"/>
</dbReference>
<organism evidence="2 3">
    <name type="scientific">Mytilus coruscus</name>
    <name type="common">Sea mussel</name>
    <dbReference type="NCBI Taxonomy" id="42192"/>
    <lineage>
        <taxon>Eukaryota</taxon>
        <taxon>Metazoa</taxon>
        <taxon>Spiralia</taxon>
        <taxon>Lophotrochozoa</taxon>
        <taxon>Mollusca</taxon>
        <taxon>Bivalvia</taxon>
        <taxon>Autobranchia</taxon>
        <taxon>Pteriomorphia</taxon>
        <taxon>Mytilida</taxon>
        <taxon>Mytiloidea</taxon>
        <taxon>Mytilidae</taxon>
        <taxon>Mytilinae</taxon>
        <taxon>Mytilus</taxon>
    </lineage>
</organism>
<dbReference type="OrthoDB" id="6093980at2759"/>